<dbReference type="RefSeq" id="XP_037168872.1">
    <property type="nucleotide sequence ID" value="XM_037304077.1"/>
</dbReference>
<evidence type="ECO:0000313" key="3">
    <source>
        <dbReference type="Proteomes" id="UP000578531"/>
    </source>
</evidence>
<protein>
    <recommendedName>
        <fullName evidence="4">C2H2-type domain-containing protein</fullName>
    </recommendedName>
</protein>
<name>A0A8H6G2Z6_9LECA</name>
<feature type="region of interest" description="Disordered" evidence="1">
    <location>
        <begin position="13"/>
        <end position="36"/>
    </location>
</feature>
<gene>
    <name evidence="2" type="ORF">HO173_002142</name>
</gene>
<feature type="compositionally biased region" description="Basic and acidic residues" evidence="1">
    <location>
        <begin position="117"/>
        <end position="129"/>
    </location>
</feature>
<comment type="caution">
    <text evidence="2">The sequence shown here is derived from an EMBL/GenBank/DDBJ whole genome shotgun (WGS) entry which is preliminary data.</text>
</comment>
<reference evidence="2 3" key="1">
    <citation type="journal article" date="2020" name="Genomics">
        <title>Complete, high-quality genomes from long-read metagenomic sequencing of two wolf lichen thalli reveals enigmatic genome architecture.</title>
        <authorList>
            <person name="McKenzie S.K."/>
            <person name="Walston R.F."/>
            <person name="Allen J.L."/>
        </authorList>
    </citation>
    <scope>NUCLEOTIDE SEQUENCE [LARGE SCALE GENOMIC DNA]</scope>
    <source>
        <strain evidence="2">WasteWater2</strain>
    </source>
</reference>
<evidence type="ECO:0000256" key="1">
    <source>
        <dbReference type="SAM" id="MobiDB-lite"/>
    </source>
</evidence>
<dbReference type="Proteomes" id="UP000578531">
    <property type="component" value="Unassembled WGS sequence"/>
</dbReference>
<proteinExistence type="predicted"/>
<organism evidence="2 3">
    <name type="scientific">Letharia columbiana</name>
    <dbReference type="NCBI Taxonomy" id="112416"/>
    <lineage>
        <taxon>Eukaryota</taxon>
        <taxon>Fungi</taxon>
        <taxon>Dikarya</taxon>
        <taxon>Ascomycota</taxon>
        <taxon>Pezizomycotina</taxon>
        <taxon>Lecanoromycetes</taxon>
        <taxon>OSLEUM clade</taxon>
        <taxon>Lecanoromycetidae</taxon>
        <taxon>Lecanorales</taxon>
        <taxon>Lecanorineae</taxon>
        <taxon>Parmeliaceae</taxon>
        <taxon>Letharia</taxon>
    </lineage>
</organism>
<accession>A0A8H6G2Z6</accession>
<evidence type="ECO:0000313" key="2">
    <source>
        <dbReference type="EMBL" id="KAF6239597.1"/>
    </source>
</evidence>
<feature type="region of interest" description="Disordered" evidence="1">
    <location>
        <begin position="105"/>
        <end position="161"/>
    </location>
</feature>
<keyword evidence="3" id="KW-1185">Reference proteome</keyword>
<dbReference type="GeneID" id="59283816"/>
<feature type="compositionally biased region" description="Polar residues" evidence="1">
    <location>
        <begin position="16"/>
        <end position="35"/>
    </location>
</feature>
<evidence type="ECO:0008006" key="4">
    <source>
        <dbReference type="Google" id="ProtNLM"/>
    </source>
</evidence>
<dbReference type="AlphaFoldDB" id="A0A8H6G2Z6"/>
<sequence length="293" mass="32738">MLKKDWLYGAAVSPDTELSPQQTIPHQSNASSSELSNHRLEIQDSHWENIQAAIDQLQKLEATLDGADPQELLRLKKNLTASDTMPFRLLDRDGNKLSGSVVRKTFGLHTSPSSEDDLQRKQGEQRRQENQQLETPLKRKSTDEPQQQNRQKRSKTTPVESSESSLECHRCGLGFSSLALLTDHLRSCRAKCERCNILGIACIELANHQGAIRKCTQCKEANPDCSGPITPVDEQKDTPQFSVLCPRYGSEVHRKYICGHSRECPGKCKSCVGQGIPLPWIQGLSAWIAGLRK</sequence>
<dbReference type="EMBL" id="JACCJC010000005">
    <property type="protein sequence ID" value="KAF6239597.1"/>
    <property type="molecule type" value="Genomic_DNA"/>
</dbReference>